<evidence type="ECO:0000313" key="10">
    <source>
        <dbReference type="Proteomes" id="UP000011885"/>
    </source>
</evidence>
<dbReference type="EMBL" id="ANOH01000220">
    <property type="protein sequence ID" value="EMI55304.1"/>
    <property type="molecule type" value="Genomic_DNA"/>
</dbReference>
<comment type="cofactor">
    <cofactor evidence="1">
        <name>Zn(2+)</name>
        <dbReference type="ChEBI" id="CHEBI:29105"/>
    </cofactor>
</comment>
<evidence type="ECO:0000256" key="4">
    <source>
        <dbReference type="ARBA" id="ARBA00022833"/>
    </source>
</evidence>
<name>M5U213_9BACT</name>
<dbReference type="PATRIC" id="fig|1263870.3.peg.3456"/>
<dbReference type="PANTHER" id="PTHR46081">
    <property type="entry name" value="PEPTIDE METHIONINE SULFOXIDE REDUCTASE 2"/>
    <property type="match status" value="1"/>
</dbReference>
<feature type="domain" description="MsrB" evidence="8">
    <location>
        <begin position="55"/>
        <end position="183"/>
    </location>
</feature>
<dbReference type="SUPFAM" id="SSF51316">
    <property type="entry name" value="Mss4-like"/>
    <property type="match status" value="1"/>
</dbReference>
<evidence type="ECO:0000256" key="2">
    <source>
        <dbReference type="ARBA" id="ARBA00012499"/>
    </source>
</evidence>
<evidence type="ECO:0000256" key="5">
    <source>
        <dbReference type="ARBA" id="ARBA00023002"/>
    </source>
</evidence>
<dbReference type="InterPro" id="IPR028427">
    <property type="entry name" value="Met_Sox_Rdtase_MsrB"/>
</dbReference>
<keyword evidence="3" id="KW-0479">Metal-binding</keyword>
<dbReference type="GO" id="GO:0033743">
    <property type="term" value="F:peptide-methionine (R)-S-oxide reductase activity"/>
    <property type="evidence" value="ECO:0007669"/>
    <property type="project" value="UniProtKB-EC"/>
</dbReference>
<keyword evidence="4" id="KW-0862">Zinc</keyword>
<sequence>MAVATAVTSGFGMQARAADEGDETSEVAAVETAPDEAATEESAVAEEPAEDSKPEKSDEQAVKFGSYNPLNQFERYVILQKGTERPSNAGYTMNKREGTYICRRCNAKLYLSKDKFESHCGWPSFDDEIKGAITRQTDADGVRIEILCKNCGGHLGHVFMGERMTEKNTRHCVNSTSMRFIPKGKKVPPKIRPASERSTSERSASVK</sequence>
<dbReference type="PROSITE" id="PS51790">
    <property type="entry name" value="MSRB"/>
    <property type="match status" value="1"/>
</dbReference>
<dbReference type="AlphaFoldDB" id="M5U213"/>
<proteinExistence type="predicted"/>
<dbReference type="GO" id="GO:0030091">
    <property type="term" value="P:protein repair"/>
    <property type="evidence" value="ECO:0007669"/>
    <property type="project" value="InterPro"/>
</dbReference>
<dbReference type="Proteomes" id="UP000011885">
    <property type="component" value="Unassembled WGS sequence"/>
</dbReference>
<dbReference type="GO" id="GO:0006979">
    <property type="term" value="P:response to oxidative stress"/>
    <property type="evidence" value="ECO:0007669"/>
    <property type="project" value="InterPro"/>
</dbReference>
<comment type="catalytic activity">
    <reaction evidence="6">
        <text>L-methionyl-[protein] + [thioredoxin]-disulfide + H2O = L-methionyl-(R)-S-oxide-[protein] + [thioredoxin]-dithiol</text>
        <dbReference type="Rhea" id="RHEA:24164"/>
        <dbReference type="Rhea" id="RHEA-COMP:10698"/>
        <dbReference type="Rhea" id="RHEA-COMP:10700"/>
        <dbReference type="Rhea" id="RHEA-COMP:12313"/>
        <dbReference type="Rhea" id="RHEA-COMP:12314"/>
        <dbReference type="ChEBI" id="CHEBI:15377"/>
        <dbReference type="ChEBI" id="CHEBI:16044"/>
        <dbReference type="ChEBI" id="CHEBI:29950"/>
        <dbReference type="ChEBI" id="CHEBI:45764"/>
        <dbReference type="ChEBI" id="CHEBI:50058"/>
        <dbReference type="EC" id="1.8.4.12"/>
    </reaction>
</comment>
<feature type="compositionally biased region" description="Acidic residues" evidence="7">
    <location>
        <begin position="33"/>
        <end position="49"/>
    </location>
</feature>
<evidence type="ECO:0000256" key="1">
    <source>
        <dbReference type="ARBA" id="ARBA00001947"/>
    </source>
</evidence>
<reference evidence="9 10" key="1">
    <citation type="journal article" date="2013" name="Mar. Genomics">
        <title>Expression of sulfatases in Rhodopirellula baltica and the diversity of sulfatases in the genus Rhodopirellula.</title>
        <authorList>
            <person name="Wegner C.E."/>
            <person name="Richter-Heitmann T."/>
            <person name="Klindworth A."/>
            <person name="Klockow C."/>
            <person name="Richter M."/>
            <person name="Achstetter T."/>
            <person name="Glockner F.O."/>
            <person name="Harder J."/>
        </authorList>
    </citation>
    <scope>NUCLEOTIDE SEQUENCE [LARGE SCALE GENOMIC DNA]</scope>
    <source>
        <strain evidence="9 10">SM41</strain>
    </source>
</reference>
<organism evidence="9 10">
    <name type="scientific">Rhodopirellula sallentina SM41</name>
    <dbReference type="NCBI Taxonomy" id="1263870"/>
    <lineage>
        <taxon>Bacteria</taxon>
        <taxon>Pseudomonadati</taxon>
        <taxon>Planctomycetota</taxon>
        <taxon>Planctomycetia</taxon>
        <taxon>Pirellulales</taxon>
        <taxon>Pirellulaceae</taxon>
        <taxon>Rhodopirellula</taxon>
    </lineage>
</organism>
<dbReference type="GO" id="GO:0046872">
    <property type="term" value="F:metal ion binding"/>
    <property type="evidence" value="ECO:0007669"/>
    <property type="project" value="UniProtKB-KW"/>
</dbReference>
<feature type="region of interest" description="Disordered" evidence="7">
    <location>
        <begin position="183"/>
        <end position="207"/>
    </location>
</feature>
<feature type="region of interest" description="Disordered" evidence="7">
    <location>
        <begin position="1"/>
        <end position="64"/>
    </location>
</feature>
<evidence type="ECO:0000256" key="6">
    <source>
        <dbReference type="ARBA" id="ARBA00048488"/>
    </source>
</evidence>
<dbReference type="InterPro" id="IPR002579">
    <property type="entry name" value="Met_Sox_Rdtase_MsrB_dom"/>
</dbReference>
<evidence type="ECO:0000313" key="9">
    <source>
        <dbReference type="EMBL" id="EMI55304.1"/>
    </source>
</evidence>
<dbReference type="Gene3D" id="2.170.150.20">
    <property type="entry name" value="Peptide methionine sulfoxide reductase"/>
    <property type="match status" value="1"/>
</dbReference>
<gene>
    <name evidence="9" type="ORF">RSSM_03251</name>
</gene>
<dbReference type="InterPro" id="IPR011057">
    <property type="entry name" value="Mss4-like_sf"/>
</dbReference>
<evidence type="ECO:0000256" key="3">
    <source>
        <dbReference type="ARBA" id="ARBA00022723"/>
    </source>
</evidence>
<dbReference type="NCBIfam" id="NF004036">
    <property type="entry name" value="PRK05508.1"/>
    <property type="match status" value="1"/>
</dbReference>
<protein>
    <recommendedName>
        <fullName evidence="2">peptide-methionine (R)-S-oxide reductase</fullName>
        <ecNumber evidence="2">1.8.4.12</ecNumber>
    </recommendedName>
</protein>
<keyword evidence="5" id="KW-0560">Oxidoreductase</keyword>
<feature type="compositionally biased region" description="Basic and acidic residues" evidence="7">
    <location>
        <begin position="50"/>
        <end position="61"/>
    </location>
</feature>
<comment type="caution">
    <text evidence="9">The sequence shown here is derived from an EMBL/GenBank/DDBJ whole genome shotgun (WGS) entry which is preliminary data.</text>
</comment>
<evidence type="ECO:0000256" key="7">
    <source>
        <dbReference type="SAM" id="MobiDB-lite"/>
    </source>
</evidence>
<evidence type="ECO:0000259" key="8">
    <source>
        <dbReference type="PROSITE" id="PS51790"/>
    </source>
</evidence>
<accession>M5U213</accession>
<keyword evidence="10" id="KW-1185">Reference proteome</keyword>
<dbReference type="EC" id="1.8.4.12" evidence="2"/>
<dbReference type="PANTHER" id="PTHR46081:SF8">
    <property type="entry name" value="PEPTIDE METHIONINE SULFOXIDE REDUCTASE 2"/>
    <property type="match status" value="1"/>
</dbReference>
<dbReference type="Pfam" id="PF01641">
    <property type="entry name" value="SelR"/>
    <property type="match status" value="1"/>
</dbReference>